<feature type="compositionally biased region" description="Basic and acidic residues" evidence="1">
    <location>
        <begin position="7"/>
        <end position="19"/>
    </location>
</feature>
<dbReference type="GeneTree" id="ENSGT00940000156002"/>
<feature type="region of interest" description="Disordered" evidence="1">
    <location>
        <begin position="112"/>
        <end position="139"/>
    </location>
</feature>
<dbReference type="VEuPathDB" id="HostDB:ENSG00000181090"/>
<dbReference type="GO" id="GO:0005654">
    <property type="term" value="C:nucleoplasm"/>
    <property type="evidence" value="ECO:0000314"/>
    <property type="project" value="HPA"/>
</dbReference>
<reference evidence="2 3" key="1">
    <citation type="journal article" date="2001" name="Nature">
        <title>Initial sequencing and analysis of the human genome.</title>
        <authorList>
            <consortium name="International Human Genome Sequencing Consortium"/>
            <person name="Lander E.S."/>
            <person name="Linton L.M."/>
            <person name="Birren B."/>
            <person name="Nusbaum C."/>
            <person name="Zody M.C."/>
            <person name="Baldwin J."/>
            <person name="Devon K."/>
            <person name="Dewar K."/>
            <person name="Doyle M."/>
            <person name="FitzHugh W."/>
            <person name="Funke R."/>
            <person name="Gage D."/>
            <person name="Harris K."/>
            <person name="Heaford A."/>
            <person name="Howland J."/>
            <person name="Kann L."/>
            <person name="Lehoczky J."/>
            <person name="LeVine R."/>
            <person name="McEwan P."/>
            <person name="McKernan K."/>
            <person name="Meldrim J."/>
            <person name="Mesirov J.P."/>
            <person name="Miranda C."/>
            <person name="Morris W."/>
            <person name="Naylor J."/>
            <person name="Raymond C."/>
            <person name="Rosetti M."/>
            <person name="Santos R."/>
            <person name="Sheridan A."/>
            <person name="Sougnez C."/>
            <person name="Stange-Thomann N."/>
            <person name="Stojanovic N."/>
            <person name="Subramanian A."/>
            <person name="Wyman D."/>
            <person name="Rogers J."/>
            <person name="Sulston J."/>
            <person name="Ainscough R."/>
            <person name="Beck S."/>
            <person name="Bentley D."/>
            <person name="Burton J."/>
            <person name="Clee C."/>
            <person name="Carter N."/>
            <person name="Coulson A."/>
            <person name="Deadman R."/>
            <person name="Deloukas P."/>
            <person name="Dunham A."/>
            <person name="Dunham I."/>
            <person name="Durbin R."/>
            <person name="French L."/>
            <person name="Grafham D."/>
            <person name="Gregory S."/>
            <person name="Hubbard T."/>
            <person name="Humphray S."/>
            <person name="Hunt A."/>
            <person name="Jones M."/>
            <person name="Lloyd C."/>
            <person name="McMurray A."/>
            <person name="Matthews L."/>
            <person name="Mercer S."/>
            <person name="Milne S."/>
            <person name="Mullikin J.C."/>
            <person name="Mungall A."/>
            <person name="Plumb R."/>
            <person name="Ross M."/>
            <person name="Shownkeen R."/>
            <person name="Sims S."/>
            <person name="Waterston R.H."/>
            <person name="Wilson R.K."/>
            <person name="Hillier L.W."/>
            <person name="McPherson J.D."/>
            <person name="Marra M.A."/>
            <person name="Mardis E.R."/>
            <person name="Fulton L.A."/>
            <person name="Chinwalla A.T."/>
            <person name="Pepin K.H."/>
            <person name="Gish W.R."/>
            <person name="Chissoe S.L."/>
            <person name="Wendl M.C."/>
            <person name="Delehaunty K.D."/>
            <person name="Miner T.L."/>
            <person name="Delehaunty A."/>
            <person name="Kramer J.B."/>
            <person name="Cook L.L."/>
            <person name="Fulton R.S."/>
            <person name="Johnson D.L."/>
            <person name="Minx P.J."/>
            <person name="Clifton S.W."/>
            <person name="Hawkins T."/>
            <person name="Branscomb E."/>
            <person name="Predki P."/>
            <person name="Richardson P."/>
            <person name="Wenning S."/>
            <person name="Slezak T."/>
            <person name="Doggett N."/>
            <person name="Cheng J.F."/>
            <person name="Olsen A."/>
            <person name="Lucas S."/>
            <person name="Elkin C."/>
            <person name="Uberbacher E."/>
            <person name="Frazier M."/>
            <person name="Gibbs R.A."/>
            <person name="Muzny D.M."/>
            <person name="Scherer S.E."/>
            <person name="Bouck J.B."/>
            <person name="Sodergren E.J."/>
            <person name="Worley K.C."/>
            <person name="Rives C.M."/>
            <person name="Gorrell J.H."/>
            <person name="Metzker M.L."/>
            <person name="Naylor S.L."/>
            <person name="Kucherlapati R.S."/>
            <person name="Nelson D.L."/>
            <person name="Weinstock G.M."/>
            <person name="Sakaki Y."/>
            <person name="Fujiyama A."/>
            <person name="Hattori M."/>
            <person name="Yada T."/>
            <person name="Toyoda A."/>
            <person name="Itoh T."/>
            <person name="Kawagoe C."/>
            <person name="Watanabe H."/>
            <person name="Totoki Y."/>
            <person name="Taylor T."/>
            <person name="Weissenbach J."/>
            <person name="Heilig R."/>
            <person name="Saurin W."/>
            <person name="Artiguenave F."/>
            <person name="Brottier P."/>
            <person name="Bruls T."/>
            <person name="Pelletier E."/>
            <person name="Robert C."/>
            <person name="Wincker P."/>
            <person name="Smith D.R."/>
            <person name="Doucette-Stamm L."/>
            <person name="Rubenfield M."/>
            <person name="Weinstock K."/>
            <person name="Lee H.M."/>
            <person name="Dubois J."/>
            <person name="Rosenthal A."/>
            <person name="Platzer M."/>
            <person name="Nyakatura G."/>
            <person name="Taudien S."/>
            <person name="Rump A."/>
            <person name="Yang H."/>
            <person name="Yu J."/>
            <person name="Wang J."/>
            <person name="Huang G."/>
            <person name="Gu J."/>
            <person name="Hood L."/>
            <person name="Rowen L."/>
            <person name="Madan A."/>
            <person name="Qin S."/>
            <person name="Davis R.W."/>
            <person name="Federspiel N.A."/>
            <person name="Abola A.P."/>
            <person name="Proctor M.J."/>
            <person name="Myers R.M."/>
            <person name="Schmutz J."/>
            <person name="Dickson M."/>
            <person name="Grimwood J."/>
            <person name="Cox D.R."/>
            <person name="Olson M.V."/>
            <person name="Kaul R."/>
            <person name="Raymond C."/>
            <person name="Shimizu N."/>
            <person name="Kawasaki K."/>
            <person name="Minoshima S."/>
            <person name="Evans G.A."/>
            <person name="Athanasiou M."/>
            <person name="Schultz R."/>
            <person name="Roe B.A."/>
            <person name="Chen F."/>
            <person name="Pan H."/>
            <person name="Ramser J."/>
            <person name="Lehrach H."/>
            <person name="Reinhardt R."/>
            <person name="McCombie W.R."/>
            <person name="de la Bastide M."/>
            <person name="Dedhia N."/>
            <person name="Blocker H."/>
            <person name="Hornischer K."/>
            <person name="Nordsiek G."/>
            <person name="Agarwala R."/>
            <person name="Aravind L."/>
            <person name="Bailey J.A."/>
            <person name="Bateman A."/>
            <person name="Batzoglou S."/>
            <person name="Birney E."/>
            <person name="Bork P."/>
            <person name="Brown D.G."/>
            <person name="Burge C.B."/>
            <person name="Cerutti L."/>
            <person name="Chen H.C."/>
            <person name="Church D."/>
            <person name="Clamp M."/>
            <person name="Copley R.R."/>
            <person name="Doerks T."/>
            <person name="Eddy S.R."/>
            <person name="Eichler E.E."/>
            <person name="Furey T.S."/>
            <person name="Galagan J."/>
            <person name="Gilbert J.G."/>
            <person name="Harmon C."/>
            <person name="Hayashizaki Y."/>
            <person name="Haussler D."/>
            <person name="Hermjakob H."/>
            <person name="Hokamp K."/>
            <person name="Jang W."/>
            <person name="Johnson L.S."/>
            <person name="Jones T.A."/>
            <person name="Kasif S."/>
            <person name="Kaspryzk A."/>
            <person name="Kennedy S."/>
            <person name="Kent W.J."/>
            <person name="Kitts P."/>
            <person name="Koonin E.V."/>
            <person name="Korf I."/>
            <person name="Kulp D."/>
            <person name="Lancet D."/>
            <person name="Lowe T.M."/>
            <person name="McLysaght A."/>
            <person name="Mikkelsen T."/>
            <person name="Moran J.V."/>
            <person name="Mulder N."/>
            <person name="Pollara V.J."/>
            <person name="Ponting C.P."/>
            <person name="Schuler G."/>
            <person name="Schultz J."/>
            <person name="Slater G."/>
            <person name="Smit A.F."/>
            <person name="Stupka E."/>
            <person name="Szustakowski J."/>
            <person name="Thierry-Mieg D."/>
            <person name="Thierry-Mieg J."/>
            <person name="Wagner L."/>
            <person name="Wallis J."/>
            <person name="Wheeler R."/>
            <person name="Williams A."/>
            <person name="Wolf Y.I."/>
            <person name="Wolfe K.H."/>
            <person name="Yang S.P."/>
            <person name="Yeh R.F."/>
            <person name="Collins F."/>
            <person name="Guyer M.S."/>
            <person name="Peterson J."/>
            <person name="Felsenfeld A."/>
            <person name="Wetterstrand K.A."/>
            <person name="Patrinos A."/>
            <person name="Morgan M.J."/>
            <person name="de Jong P."/>
            <person name="Catanese J.J."/>
            <person name="Osoegawa K."/>
            <person name="Shizuya H."/>
            <person name="Choi S."/>
            <person name="Chen Y.J."/>
        </authorList>
    </citation>
    <scope>NUCLEOTIDE SEQUENCE [LARGE SCALE GENOMIC DNA]</scope>
</reference>
<dbReference type="Antibodypedia" id="32511">
    <property type="antibodies" value="526 antibodies from 31 providers"/>
</dbReference>
<dbReference type="PANTHER" id="PTHR46307">
    <property type="entry name" value="G9A, ISOFORM B"/>
    <property type="match status" value="1"/>
</dbReference>
<reference evidence="2" key="6">
    <citation type="submission" date="2025-09" db="UniProtKB">
        <authorList>
            <consortium name="Ensembl"/>
        </authorList>
    </citation>
    <scope>IDENTIFICATION</scope>
</reference>
<dbReference type="EMBL" id="AL365502">
    <property type="status" value="NOT_ANNOTATED_CDS"/>
    <property type="molecule type" value="Genomic_DNA"/>
</dbReference>
<reference evidence="2 3" key="2">
    <citation type="journal article" date="2004" name="Nature">
        <title>DNA sequence and analysis of human chromosome 9.</title>
        <authorList>
            <person name="Humphray S.J."/>
            <person name="Oliver K."/>
            <person name="Hunt A.R."/>
            <person name="Plumb R.W."/>
            <person name="Loveland J.E."/>
            <person name="Howe K.L."/>
            <person name="Andrews T.D."/>
            <person name="Searle S."/>
            <person name="Hunt S.E."/>
            <person name="Scott C.E."/>
            <person name="Jones M.C."/>
            <person name="Ainscough R."/>
            <person name="Almeida J.P."/>
            <person name="Ambrose K.D."/>
            <person name="Ashwell R.I."/>
            <person name="Babbage A.K."/>
            <person name="Babbage S."/>
            <person name="Bagguley C.L."/>
            <person name="Bailey J."/>
            <person name="Banerjee R."/>
            <person name="Barker D.J."/>
            <person name="Barlow K.F."/>
            <person name="Bates K."/>
            <person name="Beasley H."/>
            <person name="Beasley O."/>
            <person name="Bird C.P."/>
            <person name="Bray-Allen S."/>
            <person name="Brown A.J."/>
            <person name="Brown J.Y."/>
            <person name="Burford D."/>
            <person name="Burrill W."/>
            <person name="Burton J."/>
            <person name="Carder C."/>
            <person name="Carter N.P."/>
            <person name="Chapman J.C."/>
            <person name="Chen Y."/>
            <person name="Clarke G."/>
            <person name="Clark S.Y."/>
            <person name="Clee C.M."/>
            <person name="Clegg S."/>
            <person name="Collier R.E."/>
            <person name="Corby N."/>
            <person name="Crosier M."/>
            <person name="Cummings A.T."/>
            <person name="Davies J."/>
            <person name="Dhami P."/>
            <person name="Dunn M."/>
            <person name="Dutta I."/>
            <person name="Dyer L.W."/>
            <person name="Earthrowl M.E."/>
            <person name="Faulkner L."/>
            <person name="Fleming C.J."/>
            <person name="Frankish A."/>
            <person name="Frankland J.A."/>
            <person name="French L."/>
            <person name="Fricker D.G."/>
            <person name="Garner P."/>
            <person name="Garnett J."/>
            <person name="Ghori J."/>
            <person name="Gilbert J.G."/>
            <person name="Glison C."/>
            <person name="Grafham D.V."/>
            <person name="Gribble S."/>
            <person name="Griffiths C."/>
            <person name="Griffiths-Jones S."/>
            <person name="Grocock R."/>
            <person name="Guy J."/>
            <person name="Hall R.E."/>
            <person name="Hammond S."/>
            <person name="Harley J.L."/>
            <person name="Harrison E.S."/>
            <person name="Hart E.A."/>
            <person name="Heath P.D."/>
            <person name="Henderson C.D."/>
            <person name="Hopkins B.L."/>
            <person name="Howard P.J."/>
            <person name="Howden P.J."/>
            <person name="Huckle E."/>
            <person name="Johnson C."/>
            <person name="Johnson D."/>
            <person name="Joy A.A."/>
            <person name="Kay M."/>
            <person name="Keenan S."/>
            <person name="Kershaw J.K."/>
            <person name="Kimberley A.M."/>
            <person name="King A."/>
            <person name="Knights A."/>
            <person name="Laird G.K."/>
            <person name="Langford C."/>
            <person name="Lawlor S."/>
            <person name="Leongamornlert D.A."/>
            <person name="Leversha M."/>
            <person name="Lloyd C."/>
            <person name="Lloyd D.M."/>
            <person name="Lovell J."/>
            <person name="Martin S."/>
            <person name="Mashreghi-Mohammadi M."/>
            <person name="Matthews L."/>
            <person name="McLaren S."/>
            <person name="McLay K.E."/>
            <person name="McMurray A."/>
            <person name="Milne S."/>
            <person name="Nickerson T."/>
            <person name="Nisbett J."/>
            <person name="Nordsiek G."/>
            <person name="Pearce A.V."/>
            <person name="Peck A.I."/>
            <person name="Porter K.M."/>
            <person name="Pandian R."/>
            <person name="Pelan S."/>
            <person name="Phillimore B."/>
            <person name="Povey S."/>
            <person name="Ramsey Y."/>
            <person name="Rand V."/>
            <person name="Scharfe M."/>
            <person name="Sehra H.K."/>
            <person name="Shownkeen R."/>
            <person name="Sims S.K."/>
            <person name="Skuce C.D."/>
            <person name="Smith M."/>
            <person name="Steward C.A."/>
            <person name="Swarbreck D."/>
            <person name="Sycamore N."/>
            <person name="Tester J."/>
            <person name="Thorpe A."/>
            <person name="Tracey A."/>
            <person name="Tromans A."/>
            <person name="Thomas D.W."/>
            <person name="Wall M."/>
            <person name="Wallis J.M."/>
            <person name="West A.P."/>
            <person name="Whitehead S.L."/>
            <person name="Willey D.L."/>
            <person name="Williams S.A."/>
            <person name="Wilming L."/>
            <person name="Wray P.W."/>
            <person name="Young L."/>
            <person name="Ashurst J.L."/>
            <person name="Coulson A."/>
            <person name="Blocker H."/>
            <person name="Durbin R."/>
            <person name="Sulston J.E."/>
            <person name="Hubbard T."/>
            <person name="Jackson M.J."/>
            <person name="Bentley D.R."/>
            <person name="Beck S."/>
            <person name="Rogers J."/>
            <person name="Dunham I."/>
        </authorList>
    </citation>
    <scope>NUCLEOTIDE SEQUENCE [LARGE SCALE GENOMIC DNA]</scope>
</reference>
<name>A0A0D9SFG7_HUMAN</name>
<evidence type="ECO:0000313" key="3">
    <source>
        <dbReference type="Proteomes" id="UP000005640"/>
    </source>
</evidence>
<protein>
    <submittedName>
        <fullName evidence="2">Euchromatic histone lysine methyltransferase 1</fullName>
    </submittedName>
</protein>
<dbReference type="MassIVE" id="A0A0D9SFG7"/>
<proteinExistence type="evidence at protein level"/>
<feature type="compositionally biased region" description="Polar residues" evidence="1">
    <location>
        <begin position="45"/>
        <end position="58"/>
    </location>
</feature>
<dbReference type="AlphaFoldDB" id="A0A0D9SFG7"/>
<dbReference type="GO" id="GO:0042054">
    <property type="term" value="F:histone methyltransferase activity"/>
    <property type="evidence" value="ECO:0007669"/>
    <property type="project" value="InterPro"/>
</dbReference>
<accession>A0A0D9SFG7</accession>
<dbReference type="Ensembl" id="ENST00000492232.5">
    <property type="protein sequence ID" value="ENSP00000486580.1"/>
    <property type="gene ID" value="ENSG00000181090.22"/>
</dbReference>
<evidence type="ECO:0007829" key="6">
    <source>
        <dbReference type="PubMed" id="21269460"/>
    </source>
</evidence>
<dbReference type="Bgee" id="ENSG00000181090">
    <property type="expression patterns" value="Expressed in sural nerve and 172 other cell types or tissues"/>
</dbReference>
<dbReference type="HGNC" id="HGNC:24650">
    <property type="gene designation" value="EHMT1"/>
</dbReference>
<dbReference type="ExpressionAtlas" id="A0A0D9SFG7">
    <property type="expression patterns" value="baseline and differential"/>
</dbReference>
<dbReference type="Ensembl" id="ENST00000492232.5">
    <property type="protein sequence ID" value="ENSP00000486580.1"/>
    <property type="gene ID" value="ENSG00000181090.21"/>
</dbReference>
<evidence type="ECO:0000313" key="2">
    <source>
        <dbReference type="Ensembl" id="ENSP00000486580.1"/>
    </source>
</evidence>
<reference evidence="2" key="5">
    <citation type="submission" date="2025-08" db="UniProtKB">
        <authorList>
            <consortium name="Ensembl"/>
        </authorList>
    </citation>
    <scope>IDENTIFICATION</scope>
</reference>
<feature type="region of interest" description="Disordered" evidence="1">
    <location>
        <begin position="1"/>
        <end position="78"/>
    </location>
</feature>
<evidence type="ECO:0007829" key="5">
    <source>
        <dbReference type="ProteomicsDB" id="A0A0D9SFG7"/>
    </source>
</evidence>
<dbReference type="OrthoDB" id="5792673at2759"/>
<feature type="non-terminal residue" evidence="2">
    <location>
        <position position="139"/>
    </location>
</feature>
<evidence type="ECO:0000256" key="1">
    <source>
        <dbReference type="SAM" id="MobiDB-lite"/>
    </source>
</evidence>
<dbReference type="ChiTaRS" id="EHMT1">
    <property type="organism name" value="human"/>
</dbReference>
<feature type="compositionally biased region" description="Basic and acidic residues" evidence="1">
    <location>
        <begin position="65"/>
        <end position="74"/>
    </location>
</feature>
<evidence type="ECO:0007829" key="4">
    <source>
        <dbReference type="PeptideAtlas" id="A0A0D9SFG7"/>
    </source>
</evidence>
<dbReference type="OpenTargets" id="ENSG00000181090"/>
<dbReference type="GO" id="GO:0016279">
    <property type="term" value="F:protein-lysine N-methyltransferase activity"/>
    <property type="evidence" value="ECO:0007669"/>
    <property type="project" value="InterPro"/>
</dbReference>
<keyword evidence="4 5" id="KW-1267">Proteomics identification</keyword>
<organism evidence="2 3">
    <name type="scientific">Homo sapiens</name>
    <name type="common">Human</name>
    <dbReference type="NCBI Taxonomy" id="9606"/>
    <lineage>
        <taxon>Eukaryota</taxon>
        <taxon>Metazoa</taxon>
        <taxon>Chordata</taxon>
        <taxon>Craniata</taxon>
        <taxon>Vertebrata</taxon>
        <taxon>Euteleostomi</taxon>
        <taxon>Mammalia</taxon>
        <taxon>Eutheria</taxon>
        <taxon>Euarchontoglires</taxon>
        <taxon>Primates</taxon>
        <taxon>Haplorrhini</taxon>
        <taxon>Catarrhini</taxon>
        <taxon>Hominidae</taxon>
        <taxon>Homo</taxon>
    </lineage>
</organism>
<dbReference type="Proteomes" id="UP000005640">
    <property type="component" value="Chromosome 9"/>
</dbReference>
<feature type="compositionally biased region" description="Polar residues" evidence="1">
    <location>
        <begin position="23"/>
        <end position="36"/>
    </location>
</feature>
<dbReference type="OMA" id="MPKSIMG"/>
<dbReference type="InterPro" id="IPR043550">
    <property type="entry name" value="EHMT1/EHMT2"/>
</dbReference>
<sequence length="139" mass="14198">MAADEGSAEKQAGEAHMAADGETNGSCENSDASSHANAAKHTQDSARVNPQDGTNTLTRIAENGVSERDSEAAKQNHVTADDFVQTSVIGSNGYILNKPALQAQPLRTTSTLASSLPGHAAKTLPGGAGKGRTPSAFPQ</sequence>
<reference evidence="6" key="4">
    <citation type="journal article" date="2011" name="BMC Syst. Biol.">
        <title>Initial characterization of the human central proteome.</title>
        <authorList>
            <person name="Burkard T.R."/>
            <person name="Planyavsky M."/>
            <person name="Kaupe I."/>
            <person name="Breitwieser F.P."/>
            <person name="Burckstummer T."/>
            <person name="Bennett K.L."/>
            <person name="Superti-Furga G."/>
            <person name="Colinge J."/>
        </authorList>
    </citation>
    <scope>IDENTIFICATION BY MASS SPECTROMETRY [LARGE SCALE ANALYSIS]</scope>
</reference>
<reference evidence="2 3" key="3">
    <citation type="journal article" date="2004" name="Nature">
        <title>Finishing the euchromatic sequence of the human genome.</title>
        <authorList>
            <consortium name="International Human Genome Sequencing Consortium"/>
        </authorList>
    </citation>
    <scope>NUCLEOTIDE SEQUENCE [LARGE SCALE GENOMIC DNA]</scope>
</reference>
<gene>
    <name evidence="2" type="primary">EHMT1</name>
</gene>
<dbReference type="EMBL" id="AL611925">
    <property type="status" value="NOT_ANNOTATED_CDS"/>
    <property type="molecule type" value="Genomic_DNA"/>
</dbReference>
<dbReference type="GO" id="GO:0002039">
    <property type="term" value="F:p53 binding"/>
    <property type="evidence" value="ECO:0007669"/>
    <property type="project" value="InterPro"/>
</dbReference>
<dbReference type="PANTHER" id="PTHR46307:SF2">
    <property type="entry name" value="HISTONE-LYSINE N-METHYLTRANSFERASE EHMT1"/>
    <property type="match status" value="1"/>
</dbReference>
<dbReference type="GO" id="GO:0016604">
    <property type="term" value="C:nuclear body"/>
    <property type="evidence" value="ECO:0000314"/>
    <property type="project" value="HPA"/>
</dbReference>
<dbReference type="EMBL" id="AL590627">
    <property type="status" value="NOT_ANNOTATED_CDS"/>
    <property type="molecule type" value="Genomic_DNA"/>
</dbReference>
<keyword evidence="3" id="KW-1185">Reference proteome</keyword>